<comment type="caution">
    <text evidence="1">The sequence shown here is derived from an EMBL/GenBank/DDBJ whole genome shotgun (WGS) entry which is preliminary data.</text>
</comment>
<keyword evidence="2" id="KW-1185">Reference proteome</keyword>
<accession>A0AAD5KIR0</accession>
<dbReference type="EMBL" id="WJBH02000009">
    <property type="protein sequence ID" value="KAI9553302.1"/>
    <property type="molecule type" value="Genomic_DNA"/>
</dbReference>
<evidence type="ECO:0000313" key="2">
    <source>
        <dbReference type="Proteomes" id="UP000820818"/>
    </source>
</evidence>
<dbReference type="AlphaFoldDB" id="A0AAD5KIR0"/>
<name>A0AAD5KIR0_9CRUS</name>
<sequence length="197" mass="21846">MKNGRVTRQLGFVTRQLVTNTTTVNIACAKLVNVTGPCRRRRGLWAEEPIVLSFDEETEKLTDILFTPPYKVEPTQIPNTAVVDHVQNSSTSGATVTSVEGGRLVTSMREPRDRDLPYPRIYFPYLLGLVTRFISALTAGRPSVTLVATPTLDGGVLPIFEPSVTETTVTVTNTFFIQLCTPSPFPFSECLQIRKRN</sequence>
<gene>
    <name evidence="1" type="ORF">GHT06_021200</name>
</gene>
<dbReference type="Proteomes" id="UP000820818">
    <property type="component" value="Linkage Group LG9"/>
</dbReference>
<organism evidence="1 2">
    <name type="scientific">Daphnia sinensis</name>
    <dbReference type="NCBI Taxonomy" id="1820382"/>
    <lineage>
        <taxon>Eukaryota</taxon>
        <taxon>Metazoa</taxon>
        <taxon>Ecdysozoa</taxon>
        <taxon>Arthropoda</taxon>
        <taxon>Crustacea</taxon>
        <taxon>Branchiopoda</taxon>
        <taxon>Diplostraca</taxon>
        <taxon>Cladocera</taxon>
        <taxon>Anomopoda</taxon>
        <taxon>Daphniidae</taxon>
        <taxon>Daphnia</taxon>
        <taxon>Daphnia similis group</taxon>
    </lineage>
</organism>
<proteinExistence type="predicted"/>
<reference evidence="1 2" key="1">
    <citation type="submission" date="2022-05" db="EMBL/GenBank/DDBJ databases">
        <title>A multi-omics perspective on studying reproductive biology in Daphnia sinensis.</title>
        <authorList>
            <person name="Jia J."/>
        </authorList>
    </citation>
    <scope>NUCLEOTIDE SEQUENCE [LARGE SCALE GENOMIC DNA]</scope>
    <source>
        <strain evidence="1 2">WSL</strain>
    </source>
</reference>
<protein>
    <submittedName>
        <fullName evidence="1">Uncharacterized protein</fullName>
    </submittedName>
</protein>
<evidence type="ECO:0000313" key="1">
    <source>
        <dbReference type="EMBL" id="KAI9553302.1"/>
    </source>
</evidence>